<dbReference type="CDD" id="cd09895">
    <property type="entry name" value="NGN_SP_UpxY"/>
    <property type="match status" value="1"/>
</dbReference>
<name>E4T1G4_PALPW</name>
<dbReference type="SMART" id="SM00738">
    <property type="entry name" value="NGN"/>
    <property type="match status" value="1"/>
</dbReference>
<protein>
    <submittedName>
        <fullName evidence="3">NusG antitermination factor</fullName>
    </submittedName>
</protein>
<accession>E4T1G4</accession>
<gene>
    <name evidence="3" type="ordered locus">Palpr_0397</name>
</gene>
<reference key="1">
    <citation type="submission" date="2010-11" db="EMBL/GenBank/DDBJ databases">
        <title>The complete genome of Paludibacter propionicigenes DSM 17365.</title>
        <authorList>
            <consortium name="US DOE Joint Genome Institute (JGI-PGF)"/>
            <person name="Lucas S."/>
            <person name="Copeland A."/>
            <person name="Lapidus A."/>
            <person name="Bruce D."/>
            <person name="Goodwin L."/>
            <person name="Pitluck S."/>
            <person name="Kyrpides N."/>
            <person name="Mavromatis K."/>
            <person name="Ivanova N."/>
            <person name="Munk A.C."/>
            <person name="Brettin T."/>
            <person name="Detter J.C."/>
            <person name="Han C."/>
            <person name="Tapia R."/>
            <person name="Land M."/>
            <person name="Hauser L."/>
            <person name="Markowitz V."/>
            <person name="Cheng J.-F."/>
            <person name="Hugenholtz P."/>
            <person name="Woyke T."/>
            <person name="Wu D."/>
            <person name="Gronow S."/>
            <person name="Wellnitz S."/>
            <person name="Brambilla E."/>
            <person name="Klenk H.-P."/>
            <person name="Eisen J.A."/>
        </authorList>
    </citation>
    <scope>NUCLEOTIDE SEQUENCE</scope>
    <source>
        <strain>WB4</strain>
    </source>
</reference>
<organism evidence="3 4">
    <name type="scientific">Paludibacter propionicigenes (strain DSM 17365 / JCM 13257 / WB4)</name>
    <dbReference type="NCBI Taxonomy" id="694427"/>
    <lineage>
        <taxon>Bacteria</taxon>
        <taxon>Pseudomonadati</taxon>
        <taxon>Bacteroidota</taxon>
        <taxon>Bacteroidia</taxon>
        <taxon>Bacteroidales</taxon>
        <taxon>Paludibacteraceae</taxon>
        <taxon>Paludibacter</taxon>
    </lineage>
</organism>
<dbReference type="HOGENOM" id="CLU_067287_5_1_10"/>
<proteinExistence type="predicted"/>
<dbReference type="KEGG" id="ppn:Palpr_0397"/>
<evidence type="ECO:0000259" key="2">
    <source>
        <dbReference type="SMART" id="SM00738"/>
    </source>
</evidence>
<dbReference type="RefSeq" id="WP_013443927.1">
    <property type="nucleotide sequence ID" value="NC_014734.1"/>
</dbReference>
<keyword evidence="1" id="KW-0804">Transcription</keyword>
<dbReference type="AlphaFoldDB" id="E4T1G4"/>
<dbReference type="SUPFAM" id="SSF82679">
    <property type="entry name" value="N-utilization substance G protein NusG, N-terminal domain"/>
    <property type="match status" value="1"/>
</dbReference>
<dbReference type="Pfam" id="PF02357">
    <property type="entry name" value="NusG"/>
    <property type="match status" value="1"/>
</dbReference>
<dbReference type="Gene3D" id="3.30.70.940">
    <property type="entry name" value="NusG, N-terminal domain"/>
    <property type="match status" value="1"/>
</dbReference>
<dbReference type="InterPro" id="IPR006645">
    <property type="entry name" value="NGN-like_dom"/>
</dbReference>
<evidence type="ECO:0000256" key="1">
    <source>
        <dbReference type="ARBA" id="ARBA00023163"/>
    </source>
</evidence>
<dbReference type="EMBL" id="CP002345">
    <property type="protein sequence ID" value="ADQ78558.1"/>
    <property type="molecule type" value="Genomic_DNA"/>
</dbReference>
<dbReference type="OrthoDB" id="9796143at2"/>
<dbReference type="GO" id="GO:0006354">
    <property type="term" value="P:DNA-templated transcription elongation"/>
    <property type="evidence" value="ECO:0007669"/>
    <property type="project" value="InterPro"/>
</dbReference>
<keyword evidence="4" id="KW-1185">Reference proteome</keyword>
<dbReference type="eggNOG" id="COG0250">
    <property type="taxonomic scope" value="Bacteria"/>
</dbReference>
<dbReference type="NCBIfam" id="NF033644">
    <property type="entry name" value="antiterm_UpxY"/>
    <property type="match status" value="1"/>
</dbReference>
<evidence type="ECO:0000313" key="4">
    <source>
        <dbReference type="Proteomes" id="UP000008718"/>
    </source>
</evidence>
<dbReference type="STRING" id="694427.Palpr_0397"/>
<feature type="domain" description="NusG-like N-terminal" evidence="2">
    <location>
        <begin position="1"/>
        <end position="97"/>
    </location>
</feature>
<sequence>MNWYLLYTASRAEKLVEQRLKAEGVETYLPLHLSPRRWSDRVALVELPLFSSYIFVRTTDEILRGLVRVNGVLRIIFYNARPAIIKPTEIDSIKLFIEKAKGKICTFGLNDEVQIACGPLKNIDGTVTKVGKEYIILQIAQIGIFVSVKLNQVVKIER</sequence>
<evidence type="ECO:0000313" key="3">
    <source>
        <dbReference type="EMBL" id="ADQ78558.1"/>
    </source>
</evidence>
<dbReference type="Proteomes" id="UP000008718">
    <property type="component" value="Chromosome"/>
</dbReference>
<dbReference type="InterPro" id="IPR036735">
    <property type="entry name" value="NGN_dom_sf"/>
</dbReference>
<reference evidence="3 4" key="2">
    <citation type="journal article" date="2011" name="Stand. Genomic Sci.">
        <title>Complete genome sequence of Paludibacter propionicigenes type strain (WB4).</title>
        <authorList>
            <person name="Gronow S."/>
            <person name="Munk C."/>
            <person name="Lapidus A."/>
            <person name="Nolan M."/>
            <person name="Lucas S."/>
            <person name="Hammon N."/>
            <person name="Deshpande S."/>
            <person name="Cheng J.F."/>
            <person name="Tapia R."/>
            <person name="Han C."/>
            <person name="Goodwin L."/>
            <person name="Pitluck S."/>
            <person name="Liolios K."/>
            <person name="Ivanova N."/>
            <person name="Mavromatis K."/>
            <person name="Mikhailova N."/>
            <person name="Pati A."/>
            <person name="Chen A."/>
            <person name="Palaniappan K."/>
            <person name="Land M."/>
            <person name="Hauser L."/>
            <person name="Chang Y.J."/>
            <person name="Jeffries C.D."/>
            <person name="Brambilla E."/>
            <person name="Rohde M."/>
            <person name="Goker M."/>
            <person name="Detter J.C."/>
            <person name="Woyke T."/>
            <person name="Bristow J."/>
            <person name="Eisen J.A."/>
            <person name="Markowitz V."/>
            <person name="Hugenholtz P."/>
            <person name="Kyrpides N.C."/>
            <person name="Klenk H.P."/>
        </authorList>
    </citation>
    <scope>NUCLEOTIDE SEQUENCE [LARGE SCALE GENOMIC DNA]</scope>
    <source>
        <strain evidence="4">DSM 17365 / JCM 13257 / WB4</strain>
    </source>
</reference>